<keyword evidence="2 7" id="KW-0813">Transport</keyword>
<proteinExistence type="inferred from homology"/>
<dbReference type="InterPro" id="IPR000515">
    <property type="entry name" value="MetI-like"/>
</dbReference>
<feature type="transmembrane region" description="Helical" evidence="7">
    <location>
        <begin position="9"/>
        <end position="29"/>
    </location>
</feature>
<keyword evidence="3" id="KW-1003">Cell membrane</keyword>
<keyword evidence="4 7" id="KW-0812">Transmembrane</keyword>
<protein>
    <submittedName>
        <fullName evidence="9">ABC transporter permease</fullName>
    </submittedName>
</protein>
<dbReference type="InterPro" id="IPR045621">
    <property type="entry name" value="BPD_transp_1_N"/>
</dbReference>
<evidence type="ECO:0000256" key="2">
    <source>
        <dbReference type="ARBA" id="ARBA00022448"/>
    </source>
</evidence>
<dbReference type="Pfam" id="PF19300">
    <property type="entry name" value="BPD_transp_1_N"/>
    <property type="match status" value="1"/>
</dbReference>
<feature type="domain" description="ABC transmembrane type-1" evidence="8">
    <location>
        <begin position="104"/>
        <end position="320"/>
    </location>
</feature>
<organism evidence="9 10">
    <name type="scientific">Phototrophicus methaneseepsis</name>
    <dbReference type="NCBI Taxonomy" id="2710758"/>
    <lineage>
        <taxon>Bacteria</taxon>
        <taxon>Bacillati</taxon>
        <taxon>Chloroflexota</taxon>
        <taxon>Candidatus Thermofontia</taxon>
        <taxon>Phototrophicales</taxon>
        <taxon>Phototrophicaceae</taxon>
        <taxon>Phototrophicus</taxon>
    </lineage>
</organism>
<evidence type="ECO:0000256" key="4">
    <source>
        <dbReference type="ARBA" id="ARBA00022692"/>
    </source>
</evidence>
<dbReference type="PANTHER" id="PTHR30465">
    <property type="entry name" value="INNER MEMBRANE ABC TRANSPORTER"/>
    <property type="match status" value="1"/>
</dbReference>
<feature type="transmembrane region" description="Helical" evidence="7">
    <location>
        <begin position="255"/>
        <end position="277"/>
    </location>
</feature>
<keyword evidence="5 7" id="KW-1133">Transmembrane helix</keyword>
<dbReference type="GO" id="GO:0005886">
    <property type="term" value="C:plasma membrane"/>
    <property type="evidence" value="ECO:0007669"/>
    <property type="project" value="UniProtKB-SubCell"/>
</dbReference>
<evidence type="ECO:0000256" key="1">
    <source>
        <dbReference type="ARBA" id="ARBA00004651"/>
    </source>
</evidence>
<dbReference type="Gene3D" id="1.10.3720.10">
    <property type="entry name" value="MetI-like"/>
    <property type="match status" value="1"/>
</dbReference>
<dbReference type="PROSITE" id="PS50928">
    <property type="entry name" value="ABC_TM1"/>
    <property type="match status" value="1"/>
</dbReference>
<sequence>MLTYILKRALYAVPTMFIISIVVFVTIQLPPGDYVTQMIENMRNQSGGASWSPEFEAAMRTRYGLNESMPVQYVKWISNIVLHGDFGYSFQNAEPAEKMIMDRIGMTMVVSFSAFVFTWLVALPIGVLSAVKQYSLADYIFSFIGFIGLATPGFLIALVLMFLAFKYGNVSLSGLFSPGFETAPWSLEKVLDLLKHLWIPMIIIGTAGTAGLIRVMRANLLDELHKPYVEAARAKGLPEWRVLIKYPLRQAMNPFVSTIGWVLPSLIAGEAIVSIVLNLPTTGPVLLNALLQQDMFLAAGFLMLLSLLTIIGSLLSDILLAWLDPRIRYDDV</sequence>
<evidence type="ECO:0000256" key="3">
    <source>
        <dbReference type="ARBA" id="ARBA00022475"/>
    </source>
</evidence>
<dbReference type="Proteomes" id="UP000594468">
    <property type="component" value="Chromosome"/>
</dbReference>
<feature type="transmembrane region" description="Helical" evidence="7">
    <location>
        <begin position="140"/>
        <end position="165"/>
    </location>
</feature>
<evidence type="ECO:0000313" key="9">
    <source>
        <dbReference type="EMBL" id="QPC83442.1"/>
    </source>
</evidence>
<evidence type="ECO:0000256" key="5">
    <source>
        <dbReference type="ARBA" id="ARBA00022989"/>
    </source>
</evidence>
<dbReference type="RefSeq" id="WP_195171509.1">
    <property type="nucleotide sequence ID" value="NZ_CP062983.1"/>
</dbReference>
<dbReference type="EMBL" id="CP062983">
    <property type="protein sequence ID" value="QPC83442.1"/>
    <property type="molecule type" value="Genomic_DNA"/>
</dbReference>
<gene>
    <name evidence="9" type="ORF">G4Y79_03410</name>
</gene>
<evidence type="ECO:0000256" key="6">
    <source>
        <dbReference type="ARBA" id="ARBA00023136"/>
    </source>
</evidence>
<comment type="subcellular location">
    <subcellularLocation>
        <location evidence="1 7">Cell membrane</location>
        <topology evidence="1 7">Multi-pass membrane protein</topology>
    </subcellularLocation>
</comment>
<dbReference type="InterPro" id="IPR035906">
    <property type="entry name" value="MetI-like_sf"/>
</dbReference>
<accession>A0A7S8IFC8</accession>
<feature type="transmembrane region" description="Helical" evidence="7">
    <location>
        <begin position="197"/>
        <end position="216"/>
    </location>
</feature>
<keyword evidence="6 7" id="KW-0472">Membrane</keyword>
<dbReference type="CDD" id="cd06261">
    <property type="entry name" value="TM_PBP2"/>
    <property type="match status" value="1"/>
</dbReference>
<dbReference type="KEGG" id="pmet:G4Y79_03410"/>
<dbReference type="GO" id="GO:0055085">
    <property type="term" value="P:transmembrane transport"/>
    <property type="evidence" value="ECO:0007669"/>
    <property type="project" value="InterPro"/>
</dbReference>
<comment type="similarity">
    <text evidence="7">Belongs to the binding-protein-dependent transport system permease family.</text>
</comment>
<name>A0A7S8IFC8_9CHLR</name>
<evidence type="ECO:0000256" key="7">
    <source>
        <dbReference type="RuleBase" id="RU363032"/>
    </source>
</evidence>
<dbReference type="AlphaFoldDB" id="A0A7S8IFC8"/>
<dbReference type="Pfam" id="PF00528">
    <property type="entry name" value="BPD_transp_1"/>
    <property type="match status" value="1"/>
</dbReference>
<feature type="transmembrane region" description="Helical" evidence="7">
    <location>
        <begin position="297"/>
        <end position="323"/>
    </location>
</feature>
<dbReference type="PANTHER" id="PTHR30465:SF43">
    <property type="entry name" value="OLIGOPEPTIDE ABC TRANSPORTER, PERMEASE PROTEIN"/>
    <property type="match status" value="1"/>
</dbReference>
<evidence type="ECO:0000313" key="10">
    <source>
        <dbReference type="Proteomes" id="UP000594468"/>
    </source>
</evidence>
<keyword evidence="10" id="KW-1185">Reference proteome</keyword>
<evidence type="ECO:0000259" key="8">
    <source>
        <dbReference type="PROSITE" id="PS50928"/>
    </source>
</evidence>
<reference evidence="9 10" key="1">
    <citation type="submission" date="2020-02" db="EMBL/GenBank/DDBJ databases">
        <authorList>
            <person name="Zheng R.K."/>
            <person name="Sun C.M."/>
        </authorList>
    </citation>
    <scope>NUCLEOTIDE SEQUENCE [LARGE SCALE GENOMIC DNA]</scope>
    <source>
        <strain evidence="10">rifampicinis</strain>
    </source>
</reference>
<dbReference type="SUPFAM" id="SSF161098">
    <property type="entry name" value="MetI-like"/>
    <property type="match status" value="1"/>
</dbReference>
<feature type="transmembrane region" description="Helical" evidence="7">
    <location>
        <begin position="104"/>
        <end position="128"/>
    </location>
</feature>